<dbReference type="OrthoDB" id="5571888at2759"/>
<dbReference type="PANTHER" id="PTHR47416:SF8">
    <property type="entry name" value="BASIC-LEUCINE ZIPPER TRANSCRIPTION FACTOR E-RELATED"/>
    <property type="match status" value="1"/>
</dbReference>
<gene>
    <name evidence="9" type="ORF">DM01DRAFT_1386947</name>
</gene>
<evidence type="ECO:0000256" key="3">
    <source>
        <dbReference type="ARBA" id="ARBA00023015"/>
    </source>
</evidence>
<feature type="compositionally biased region" description="Low complexity" evidence="7">
    <location>
        <begin position="21"/>
        <end position="41"/>
    </location>
</feature>
<proteinExistence type="inferred from homology"/>
<dbReference type="CDD" id="cd14810">
    <property type="entry name" value="bZIP_u1"/>
    <property type="match status" value="1"/>
</dbReference>
<dbReference type="EMBL" id="MCGT01000050">
    <property type="protein sequence ID" value="ORX44092.1"/>
    <property type="molecule type" value="Genomic_DNA"/>
</dbReference>
<dbReference type="InterPro" id="IPR004827">
    <property type="entry name" value="bZIP"/>
</dbReference>
<organism evidence="9 10">
    <name type="scientific">Hesseltinella vesiculosa</name>
    <dbReference type="NCBI Taxonomy" id="101127"/>
    <lineage>
        <taxon>Eukaryota</taxon>
        <taxon>Fungi</taxon>
        <taxon>Fungi incertae sedis</taxon>
        <taxon>Mucoromycota</taxon>
        <taxon>Mucoromycotina</taxon>
        <taxon>Mucoromycetes</taxon>
        <taxon>Mucorales</taxon>
        <taxon>Cunninghamellaceae</taxon>
        <taxon>Hesseltinella</taxon>
    </lineage>
</organism>
<feature type="compositionally biased region" description="Acidic residues" evidence="7">
    <location>
        <begin position="189"/>
        <end position="200"/>
    </location>
</feature>
<dbReference type="GO" id="GO:0005634">
    <property type="term" value="C:nucleus"/>
    <property type="evidence" value="ECO:0007669"/>
    <property type="project" value="UniProtKB-SubCell"/>
</dbReference>
<evidence type="ECO:0000256" key="4">
    <source>
        <dbReference type="ARBA" id="ARBA00023125"/>
    </source>
</evidence>
<comment type="similarity">
    <text evidence="2">Belongs to the bZIP family.</text>
</comment>
<dbReference type="SUPFAM" id="SSF57959">
    <property type="entry name" value="Leucine zipper domain"/>
    <property type="match status" value="1"/>
</dbReference>
<dbReference type="GO" id="GO:0003677">
    <property type="term" value="F:DNA binding"/>
    <property type="evidence" value="ECO:0007669"/>
    <property type="project" value="UniProtKB-KW"/>
</dbReference>
<dbReference type="STRING" id="101127.A0A1X2G3U3"/>
<feature type="compositionally biased region" description="Basic and acidic residues" evidence="7">
    <location>
        <begin position="201"/>
        <end position="212"/>
    </location>
</feature>
<feature type="region of interest" description="Disordered" evidence="7">
    <location>
        <begin position="19"/>
        <end position="43"/>
    </location>
</feature>
<keyword evidence="4" id="KW-0238">DNA-binding</keyword>
<dbReference type="Gene3D" id="1.20.5.170">
    <property type="match status" value="1"/>
</dbReference>
<dbReference type="GO" id="GO:0003700">
    <property type="term" value="F:DNA-binding transcription factor activity"/>
    <property type="evidence" value="ECO:0007669"/>
    <property type="project" value="InterPro"/>
</dbReference>
<evidence type="ECO:0000313" key="9">
    <source>
        <dbReference type="EMBL" id="ORX44092.1"/>
    </source>
</evidence>
<protein>
    <recommendedName>
        <fullName evidence="8">BZIP domain-containing protein</fullName>
    </recommendedName>
</protein>
<dbReference type="Pfam" id="PF00170">
    <property type="entry name" value="bZIP_1"/>
    <property type="match status" value="1"/>
</dbReference>
<keyword evidence="3" id="KW-0805">Transcription regulation</keyword>
<evidence type="ECO:0000256" key="5">
    <source>
        <dbReference type="ARBA" id="ARBA00023163"/>
    </source>
</evidence>
<name>A0A1X2G3U3_9FUNG</name>
<feature type="domain" description="BZIP" evidence="8">
    <location>
        <begin position="208"/>
        <end position="256"/>
    </location>
</feature>
<dbReference type="PROSITE" id="PS00036">
    <property type="entry name" value="BZIP_BASIC"/>
    <property type="match status" value="1"/>
</dbReference>
<comment type="caution">
    <text evidence="9">The sequence shown here is derived from an EMBL/GenBank/DDBJ whole genome shotgun (WGS) entry which is preliminary data.</text>
</comment>
<evidence type="ECO:0000256" key="1">
    <source>
        <dbReference type="ARBA" id="ARBA00004123"/>
    </source>
</evidence>
<dbReference type="SMART" id="SM00338">
    <property type="entry name" value="BRLZ"/>
    <property type="match status" value="1"/>
</dbReference>
<evidence type="ECO:0000259" key="8">
    <source>
        <dbReference type="PROSITE" id="PS50217"/>
    </source>
</evidence>
<keyword evidence="5" id="KW-0804">Transcription</keyword>
<dbReference type="PROSITE" id="PS50217">
    <property type="entry name" value="BZIP"/>
    <property type="match status" value="1"/>
</dbReference>
<reference evidence="9 10" key="1">
    <citation type="submission" date="2016-07" db="EMBL/GenBank/DDBJ databases">
        <title>Pervasive Adenine N6-methylation of Active Genes in Fungi.</title>
        <authorList>
            <consortium name="DOE Joint Genome Institute"/>
            <person name="Mondo S.J."/>
            <person name="Dannebaum R.O."/>
            <person name="Kuo R.C."/>
            <person name="Labutti K."/>
            <person name="Haridas S."/>
            <person name="Kuo A."/>
            <person name="Salamov A."/>
            <person name="Ahrendt S.R."/>
            <person name="Lipzen A."/>
            <person name="Sullivan W."/>
            <person name="Andreopoulos W.B."/>
            <person name="Clum A."/>
            <person name="Lindquist E."/>
            <person name="Daum C."/>
            <person name="Ramamoorthy G.K."/>
            <person name="Gryganskyi A."/>
            <person name="Culley D."/>
            <person name="Magnuson J.K."/>
            <person name="James T.Y."/>
            <person name="O'Malley M.A."/>
            <person name="Stajich J.E."/>
            <person name="Spatafora J.W."/>
            <person name="Visel A."/>
            <person name="Grigoriev I.V."/>
        </authorList>
    </citation>
    <scope>NUCLEOTIDE SEQUENCE [LARGE SCALE GENOMIC DNA]</scope>
    <source>
        <strain evidence="9 10">NRRL 3301</strain>
    </source>
</reference>
<feature type="compositionally biased region" description="Low complexity" evidence="7">
    <location>
        <begin position="283"/>
        <end position="299"/>
    </location>
</feature>
<dbReference type="PANTHER" id="PTHR47416">
    <property type="entry name" value="BASIC-LEUCINE ZIPPER TRANSCRIPTION FACTOR F-RELATED"/>
    <property type="match status" value="1"/>
</dbReference>
<keyword evidence="10" id="KW-1185">Reference proteome</keyword>
<evidence type="ECO:0000256" key="7">
    <source>
        <dbReference type="SAM" id="MobiDB-lite"/>
    </source>
</evidence>
<evidence type="ECO:0000256" key="6">
    <source>
        <dbReference type="ARBA" id="ARBA00023242"/>
    </source>
</evidence>
<feature type="region of interest" description="Disordered" evidence="7">
    <location>
        <begin position="152"/>
        <end position="212"/>
    </location>
</feature>
<keyword evidence="6" id="KW-0539">Nucleus</keyword>
<evidence type="ECO:0000256" key="2">
    <source>
        <dbReference type="ARBA" id="ARBA00007163"/>
    </source>
</evidence>
<dbReference type="InterPro" id="IPR046347">
    <property type="entry name" value="bZIP_sf"/>
</dbReference>
<dbReference type="AlphaFoldDB" id="A0A1X2G3U3"/>
<sequence length="569" mass="63559">MGMNPTTFEWLDQLMAQNNLPPTSASESSPASSSTQIPATSDPTPDIVSYLFDPITFPPVTNTTLPQAPTNQIPTSGITLSTVPSFSADGFSPVTSKEKGSKPINSLFSQSWIVDTPGALKAQMPMANITLNTKPLKAPAKPTSASMKMLKKKRQPIFVTESPQHAYKKKQARREERERDRQSPASLSEGEDGLFDENDPATDKLTAKERRQVRNKISARNFRVRRKEYISQLEQKVDEQDEEIMALKQDMRRLKQLNEQILTDLASSRLQVQRLEEKQQLQSLTPPSSSLSSSSSTGVSPPPVDFMDSFLDINMFNAPSHSFVAHAVMPDLDLSHVLDDKLQRPLAALDGDLSHHDIMLQYPLLAPALASIVLQHTFTMHYHAYLHNTFPYNADQTHLGKSGFLDILRPEDFVNSVSELLAPRAESGGDGFDDDSALTLASSHTTAVPSAKKTSPGKPYSRQFEKRVLRYHYPYYAFLRLRGFSHEQVMERAVHCSEEHERKKMEKACSVSNFKALQGFMAVASSVFRHPERMPHVAQVIKNTPACQPKSKKSSLLLKFNRPVLMLGQ</sequence>
<evidence type="ECO:0000313" key="10">
    <source>
        <dbReference type="Proteomes" id="UP000242146"/>
    </source>
</evidence>
<comment type="subcellular location">
    <subcellularLocation>
        <location evidence="1">Nucleus</location>
    </subcellularLocation>
</comment>
<feature type="compositionally biased region" description="Basic and acidic residues" evidence="7">
    <location>
        <begin position="173"/>
        <end position="182"/>
    </location>
</feature>
<dbReference type="Proteomes" id="UP000242146">
    <property type="component" value="Unassembled WGS sequence"/>
</dbReference>
<accession>A0A1X2G3U3</accession>
<feature type="region of interest" description="Disordered" evidence="7">
    <location>
        <begin position="277"/>
        <end position="300"/>
    </location>
</feature>